<keyword evidence="2" id="KW-1185">Reference proteome</keyword>
<name>A0ABQ8AK43_BRANA</name>
<gene>
    <name evidence="1" type="ORF">HID58_055373</name>
</gene>
<protein>
    <submittedName>
        <fullName evidence="1">Uncharacterized protein</fullName>
    </submittedName>
</protein>
<organism evidence="1 2">
    <name type="scientific">Brassica napus</name>
    <name type="common">Rape</name>
    <dbReference type="NCBI Taxonomy" id="3708"/>
    <lineage>
        <taxon>Eukaryota</taxon>
        <taxon>Viridiplantae</taxon>
        <taxon>Streptophyta</taxon>
        <taxon>Embryophyta</taxon>
        <taxon>Tracheophyta</taxon>
        <taxon>Spermatophyta</taxon>
        <taxon>Magnoliopsida</taxon>
        <taxon>eudicotyledons</taxon>
        <taxon>Gunneridae</taxon>
        <taxon>Pentapetalae</taxon>
        <taxon>rosids</taxon>
        <taxon>malvids</taxon>
        <taxon>Brassicales</taxon>
        <taxon>Brassicaceae</taxon>
        <taxon>Brassiceae</taxon>
        <taxon>Brassica</taxon>
    </lineage>
</organism>
<sequence>AALCFPLGEPLSAFSGRHSMTHRLVLNLLCHRHVYQGTWPGKAVREHVLSGFFYSHLLQMSRGYEDQHSLIISIFPGSFAGGRAAVFSALRQAFFAEQLQWNSTSTQRRSIHLAIRLI</sequence>
<feature type="non-terminal residue" evidence="1">
    <location>
        <position position="1"/>
    </location>
</feature>
<dbReference type="Proteomes" id="UP000824890">
    <property type="component" value="Unassembled WGS sequence"/>
</dbReference>
<dbReference type="EMBL" id="JAGKQM010000013">
    <property type="protein sequence ID" value="KAH0892944.1"/>
    <property type="molecule type" value="Genomic_DNA"/>
</dbReference>
<reference evidence="1 2" key="1">
    <citation type="submission" date="2021-05" db="EMBL/GenBank/DDBJ databases">
        <title>Genome Assembly of Synthetic Allotetraploid Brassica napus Reveals Homoeologous Exchanges between Subgenomes.</title>
        <authorList>
            <person name="Davis J.T."/>
        </authorList>
    </citation>
    <scope>NUCLEOTIDE SEQUENCE [LARGE SCALE GENOMIC DNA]</scope>
    <source>
        <strain evidence="2">cv. Da-Ae</strain>
        <tissue evidence="1">Seedling</tissue>
    </source>
</reference>
<accession>A0ABQ8AK43</accession>
<evidence type="ECO:0000313" key="2">
    <source>
        <dbReference type="Proteomes" id="UP000824890"/>
    </source>
</evidence>
<comment type="caution">
    <text evidence="1">The sequence shown here is derived from an EMBL/GenBank/DDBJ whole genome shotgun (WGS) entry which is preliminary data.</text>
</comment>
<proteinExistence type="predicted"/>
<evidence type="ECO:0000313" key="1">
    <source>
        <dbReference type="EMBL" id="KAH0892944.1"/>
    </source>
</evidence>